<evidence type="ECO:0000256" key="4">
    <source>
        <dbReference type="ARBA" id="ARBA00022750"/>
    </source>
</evidence>
<dbReference type="SUPFAM" id="SSF50630">
    <property type="entry name" value="Acid proteases"/>
    <property type="match status" value="1"/>
</dbReference>
<dbReference type="AlphaFoldDB" id="A0A2J6RLU6"/>
<feature type="disulfide bond" evidence="7">
    <location>
        <begin position="327"/>
        <end position="377"/>
    </location>
</feature>
<dbReference type="GO" id="GO:0004190">
    <property type="term" value="F:aspartic-type endopeptidase activity"/>
    <property type="evidence" value="ECO:0007669"/>
    <property type="project" value="UniProtKB-KW"/>
</dbReference>
<comment type="similarity">
    <text evidence="1 8">Belongs to the peptidase A1 family.</text>
</comment>
<name>A0A2J6RLU6_HYAVF</name>
<dbReference type="Pfam" id="PF00026">
    <property type="entry name" value="Asp"/>
    <property type="match status" value="1"/>
</dbReference>
<feature type="active site" evidence="6">
    <location>
        <position position="87"/>
    </location>
</feature>
<evidence type="ECO:0000256" key="2">
    <source>
        <dbReference type="ARBA" id="ARBA00022670"/>
    </source>
</evidence>
<keyword evidence="13" id="KW-1185">Reference proteome</keyword>
<evidence type="ECO:0000313" key="12">
    <source>
        <dbReference type="EMBL" id="PMD39494.1"/>
    </source>
</evidence>
<evidence type="ECO:0000256" key="6">
    <source>
        <dbReference type="PIRSR" id="PIRSR601461-1"/>
    </source>
</evidence>
<organism evidence="12 13">
    <name type="scientific">Hyaloscypha variabilis (strain UAMH 11265 / GT02V1 / F)</name>
    <name type="common">Meliniomyces variabilis</name>
    <dbReference type="NCBI Taxonomy" id="1149755"/>
    <lineage>
        <taxon>Eukaryota</taxon>
        <taxon>Fungi</taxon>
        <taxon>Dikarya</taxon>
        <taxon>Ascomycota</taxon>
        <taxon>Pezizomycotina</taxon>
        <taxon>Leotiomycetes</taxon>
        <taxon>Helotiales</taxon>
        <taxon>Hyaloscyphaceae</taxon>
        <taxon>Hyaloscypha</taxon>
        <taxon>Hyaloscypha variabilis</taxon>
    </lineage>
</organism>
<proteinExistence type="inferred from homology"/>
<accession>A0A2J6RLU6</accession>
<evidence type="ECO:0000256" key="7">
    <source>
        <dbReference type="PIRSR" id="PIRSR601461-2"/>
    </source>
</evidence>
<dbReference type="EMBL" id="KZ613946">
    <property type="protein sequence ID" value="PMD39494.1"/>
    <property type="molecule type" value="Genomic_DNA"/>
</dbReference>
<feature type="signal peptide" evidence="10">
    <location>
        <begin position="1"/>
        <end position="18"/>
    </location>
</feature>
<dbReference type="InterPro" id="IPR033121">
    <property type="entry name" value="PEPTIDASE_A1"/>
</dbReference>
<dbReference type="STRING" id="1149755.A0A2J6RLU6"/>
<dbReference type="PROSITE" id="PS51767">
    <property type="entry name" value="PEPTIDASE_A1"/>
    <property type="match status" value="1"/>
</dbReference>
<evidence type="ECO:0000256" key="9">
    <source>
        <dbReference type="SAM" id="MobiDB-lite"/>
    </source>
</evidence>
<sequence>MRDSVFWACLGLGSLCLAEPGTLSLRTYRNHEKHEQALRKRDAERLALQKRSPFTVELGNVDYLGGGFYYVNASVGTPAQEVQLDIDTGSSDVWMFGVGSCDQTTSTCSGGTFDETKSSTLDVIAPGLFKIQYFTQGSGVVGDYVGDNFSIGGQMIKNLTMGVATQAESVNTGIMGIGFDTNEALYQEELAAGYQDITPYPNLVDEMKKQGLIGTRSYSLYLDDIEAATGSIIFGGYDKAKFEGDLGILDIQPDATSGLYTSFGVILSSIGLTDSSGSTVLSTPSMPNIVVLDSGTAFTIIPADLLTEITTYLGAINDETYSWIVRCDLNGIAGTLDYQFAGPTGPVVSVPFEELAVPILNFNTGEPITDGKGNEICRLGLSAPSQANEPLLFGDTFLRSAYVVYDLDNLQIGIAQTIYNETSSDIVAITASATGQNLAGDKAVVASTPALTATQAIVAQPTLISGAVPTTIATAFGAGGGDAALTGYKTTYANRATNIPGATTTAKGAGSTGSSSGSKKNGSAGSVKDFAGGWWRGMLVQGVLVTAASLVGARLMI</sequence>
<dbReference type="PROSITE" id="PS00141">
    <property type="entry name" value="ASP_PROTEASE"/>
    <property type="match status" value="2"/>
</dbReference>
<dbReference type="OrthoDB" id="771136at2759"/>
<dbReference type="PRINTS" id="PR00792">
    <property type="entry name" value="PEPSIN"/>
</dbReference>
<keyword evidence="2 8" id="KW-0645">Protease</keyword>
<dbReference type="InterPro" id="IPR001969">
    <property type="entry name" value="Aspartic_peptidase_AS"/>
</dbReference>
<dbReference type="InterPro" id="IPR001461">
    <property type="entry name" value="Aspartic_peptidase_A1"/>
</dbReference>
<feature type="domain" description="Peptidase A1" evidence="11">
    <location>
        <begin position="69"/>
        <end position="415"/>
    </location>
</feature>
<dbReference type="Gene3D" id="2.40.70.10">
    <property type="entry name" value="Acid Proteases"/>
    <property type="match status" value="2"/>
</dbReference>
<feature type="region of interest" description="Disordered" evidence="9">
    <location>
        <begin position="503"/>
        <end position="524"/>
    </location>
</feature>
<keyword evidence="5 8" id="KW-0378">Hydrolase</keyword>
<dbReference type="PANTHER" id="PTHR47966:SF65">
    <property type="entry name" value="ASPARTIC-TYPE ENDOPEPTIDASE"/>
    <property type="match status" value="1"/>
</dbReference>
<evidence type="ECO:0000256" key="10">
    <source>
        <dbReference type="SAM" id="SignalP"/>
    </source>
</evidence>
<protein>
    <submittedName>
        <fullName evidence="12">Acid protease</fullName>
    </submittedName>
</protein>
<feature type="active site" evidence="6">
    <location>
        <position position="293"/>
    </location>
</feature>
<keyword evidence="4 8" id="KW-0064">Aspartyl protease</keyword>
<dbReference type="Proteomes" id="UP000235786">
    <property type="component" value="Unassembled WGS sequence"/>
</dbReference>
<evidence type="ECO:0000256" key="3">
    <source>
        <dbReference type="ARBA" id="ARBA00022729"/>
    </source>
</evidence>
<keyword evidence="3 10" id="KW-0732">Signal</keyword>
<evidence type="ECO:0000256" key="5">
    <source>
        <dbReference type="ARBA" id="ARBA00022801"/>
    </source>
</evidence>
<evidence type="ECO:0000256" key="8">
    <source>
        <dbReference type="RuleBase" id="RU000454"/>
    </source>
</evidence>
<dbReference type="GO" id="GO:0006508">
    <property type="term" value="P:proteolysis"/>
    <property type="evidence" value="ECO:0007669"/>
    <property type="project" value="UniProtKB-KW"/>
</dbReference>
<keyword evidence="7" id="KW-1015">Disulfide bond</keyword>
<dbReference type="InterPro" id="IPR033876">
    <property type="entry name" value="SAP-like"/>
</dbReference>
<dbReference type="CDD" id="cd05474">
    <property type="entry name" value="SAP_like"/>
    <property type="match status" value="1"/>
</dbReference>
<feature type="chain" id="PRO_5014382761" evidence="10">
    <location>
        <begin position="19"/>
        <end position="557"/>
    </location>
</feature>
<evidence type="ECO:0000259" key="11">
    <source>
        <dbReference type="PROSITE" id="PS51767"/>
    </source>
</evidence>
<evidence type="ECO:0000256" key="1">
    <source>
        <dbReference type="ARBA" id="ARBA00007447"/>
    </source>
</evidence>
<gene>
    <name evidence="12" type="ORF">L207DRAFT_489335</name>
</gene>
<reference evidence="12 13" key="1">
    <citation type="submission" date="2016-04" db="EMBL/GenBank/DDBJ databases">
        <title>A degradative enzymes factory behind the ericoid mycorrhizal symbiosis.</title>
        <authorList>
            <consortium name="DOE Joint Genome Institute"/>
            <person name="Martino E."/>
            <person name="Morin E."/>
            <person name="Grelet G."/>
            <person name="Kuo A."/>
            <person name="Kohler A."/>
            <person name="Daghino S."/>
            <person name="Barry K."/>
            <person name="Choi C."/>
            <person name="Cichocki N."/>
            <person name="Clum A."/>
            <person name="Copeland A."/>
            <person name="Hainaut M."/>
            <person name="Haridas S."/>
            <person name="Labutti K."/>
            <person name="Lindquist E."/>
            <person name="Lipzen A."/>
            <person name="Khouja H.-R."/>
            <person name="Murat C."/>
            <person name="Ohm R."/>
            <person name="Olson A."/>
            <person name="Spatafora J."/>
            <person name="Veneault-Fourrey C."/>
            <person name="Henrissat B."/>
            <person name="Grigoriev I."/>
            <person name="Martin F."/>
            <person name="Perotto S."/>
        </authorList>
    </citation>
    <scope>NUCLEOTIDE SEQUENCE [LARGE SCALE GENOMIC DNA]</scope>
    <source>
        <strain evidence="12 13">F</strain>
    </source>
</reference>
<dbReference type="InterPro" id="IPR021109">
    <property type="entry name" value="Peptidase_aspartic_dom_sf"/>
</dbReference>
<dbReference type="PANTHER" id="PTHR47966">
    <property type="entry name" value="BETA-SITE APP-CLEAVING ENZYME, ISOFORM A-RELATED"/>
    <property type="match status" value="1"/>
</dbReference>
<evidence type="ECO:0000313" key="13">
    <source>
        <dbReference type="Proteomes" id="UP000235786"/>
    </source>
</evidence>